<evidence type="ECO:0000256" key="4">
    <source>
        <dbReference type="ARBA" id="ARBA00023157"/>
    </source>
</evidence>
<proteinExistence type="inferred from homology"/>
<dbReference type="GO" id="GO:0030414">
    <property type="term" value="F:peptidase inhibitor activity"/>
    <property type="evidence" value="ECO:0007669"/>
    <property type="project" value="InterPro"/>
</dbReference>
<evidence type="ECO:0000256" key="1">
    <source>
        <dbReference type="ARBA" id="ARBA00002473"/>
    </source>
</evidence>
<evidence type="ECO:0000259" key="6">
    <source>
        <dbReference type="PROSITE" id="PS51390"/>
    </source>
</evidence>
<dbReference type="SMART" id="SM00217">
    <property type="entry name" value="WAP"/>
    <property type="match status" value="1"/>
</dbReference>
<feature type="domain" description="WAP" evidence="6">
    <location>
        <begin position="11"/>
        <end position="61"/>
    </location>
</feature>
<sequence>MRMLRPSDLLFAEKPGVCPKARPGTITICPVRCRSDWQCDGKQKCCTYACITDLGVGVVPEPLHSVEALWLTSICLPCSLLNSSPPEPSTIGRMVANQFSCCWALCRRRWLSCQASQGTRQ</sequence>
<dbReference type="SUPFAM" id="SSF57256">
    <property type="entry name" value="Elafin-like"/>
    <property type="match status" value="1"/>
</dbReference>
<evidence type="ECO:0000256" key="3">
    <source>
        <dbReference type="ARBA" id="ARBA00023022"/>
    </source>
</evidence>
<accession>A0A8C5RP69</accession>
<reference evidence="7" key="1">
    <citation type="submission" date="2025-08" db="UniProtKB">
        <authorList>
            <consortium name="Ensembl"/>
        </authorList>
    </citation>
    <scope>IDENTIFICATION</scope>
</reference>
<comment type="similarity">
    <text evidence="5">Belongs to the venom waprin family.</text>
</comment>
<evidence type="ECO:0000256" key="2">
    <source>
        <dbReference type="ARBA" id="ARBA00022529"/>
    </source>
</evidence>
<dbReference type="InterPro" id="IPR036645">
    <property type="entry name" value="Elafin-like_sf"/>
</dbReference>
<dbReference type="Ensembl" id="ENSLLTT00000006739.1">
    <property type="protein sequence ID" value="ENSLLTP00000006488.1"/>
    <property type="gene ID" value="ENSLLTG00000004959.1"/>
</dbReference>
<organism evidence="7 8">
    <name type="scientific">Laticauda laticaudata</name>
    <name type="common">Blue-ringed sea krait</name>
    <name type="synonym">Blue-lipped sea krait</name>
    <dbReference type="NCBI Taxonomy" id="8630"/>
    <lineage>
        <taxon>Eukaryota</taxon>
        <taxon>Metazoa</taxon>
        <taxon>Chordata</taxon>
        <taxon>Craniata</taxon>
        <taxon>Vertebrata</taxon>
        <taxon>Euteleostomi</taxon>
        <taxon>Lepidosauria</taxon>
        <taxon>Squamata</taxon>
        <taxon>Bifurcata</taxon>
        <taxon>Unidentata</taxon>
        <taxon>Episquamata</taxon>
        <taxon>Toxicofera</taxon>
        <taxon>Serpentes</taxon>
        <taxon>Colubroidea</taxon>
        <taxon>Elapidae</taxon>
        <taxon>Laticaudinae</taxon>
        <taxon>Laticauda</taxon>
    </lineage>
</organism>
<dbReference type="Proteomes" id="UP000694406">
    <property type="component" value="Unplaced"/>
</dbReference>
<evidence type="ECO:0000313" key="8">
    <source>
        <dbReference type="Proteomes" id="UP000694406"/>
    </source>
</evidence>
<dbReference type="GeneTree" id="ENSGT00960000190402"/>
<dbReference type="PROSITE" id="PS51390">
    <property type="entry name" value="WAP"/>
    <property type="match status" value="1"/>
</dbReference>
<keyword evidence="8" id="KW-1185">Reference proteome</keyword>
<dbReference type="Pfam" id="PF00095">
    <property type="entry name" value="WAP"/>
    <property type="match status" value="1"/>
</dbReference>
<reference evidence="7" key="2">
    <citation type="submission" date="2025-09" db="UniProtKB">
        <authorList>
            <consortium name="Ensembl"/>
        </authorList>
    </citation>
    <scope>IDENTIFICATION</scope>
</reference>
<evidence type="ECO:0000256" key="5">
    <source>
        <dbReference type="ARBA" id="ARBA00035122"/>
    </source>
</evidence>
<keyword evidence="3" id="KW-0044">Antibiotic</keyword>
<name>A0A8C5RP69_LATLA</name>
<dbReference type="FunFam" id="4.10.75.10:FF:000001">
    <property type="entry name" value="Anosmin 1"/>
    <property type="match status" value="1"/>
</dbReference>
<evidence type="ECO:0000313" key="7">
    <source>
        <dbReference type="Ensembl" id="ENSLLTP00000006488.1"/>
    </source>
</evidence>
<keyword evidence="2" id="KW-0929">Antimicrobial</keyword>
<protein>
    <recommendedName>
        <fullName evidence="6">WAP domain-containing protein</fullName>
    </recommendedName>
</protein>
<dbReference type="GO" id="GO:0042742">
    <property type="term" value="P:defense response to bacterium"/>
    <property type="evidence" value="ECO:0007669"/>
    <property type="project" value="UniProtKB-KW"/>
</dbReference>
<dbReference type="GO" id="GO:0005576">
    <property type="term" value="C:extracellular region"/>
    <property type="evidence" value="ECO:0007669"/>
    <property type="project" value="InterPro"/>
</dbReference>
<dbReference type="InterPro" id="IPR008197">
    <property type="entry name" value="WAP_dom"/>
</dbReference>
<dbReference type="Gene3D" id="4.10.75.10">
    <property type="entry name" value="Elafin-like"/>
    <property type="match status" value="1"/>
</dbReference>
<comment type="function">
    <text evidence="1">Damages membranes of susceptible bacteria. Has no hemolytic activity. Not toxic to mice. Does not inhibit the proteinases elastase and cathepsin G.</text>
</comment>
<dbReference type="AlphaFoldDB" id="A0A8C5RP69"/>
<keyword evidence="4" id="KW-1015">Disulfide bond</keyword>